<accession>A0ABP2F3F4</accession>
<protein>
    <recommendedName>
        <fullName evidence="1">Leucine-rich repeat domain-containing protein</fullName>
    </recommendedName>
</protein>
<organism evidence="2 3">
    <name type="scientific">Ajellomyces dermatitidis (strain ER-3 / ATCC MYA-2586)</name>
    <name type="common">Blastomyces dermatitidis</name>
    <dbReference type="NCBI Taxonomy" id="559297"/>
    <lineage>
        <taxon>Eukaryota</taxon>
        <taxon>Fungi</taxon>
        <taxon>Dikarya</taxon>
        <taxon>Ascomycota</taxon>
        <taxon>Pezizomycotina</taxon>
        <taxon>Eurotiomycetes</taxon>
        <taxon>Eurotiomycetidae</taxon>
        <taxon>Onygenales</taxon>
        <taxon>Ajellomycetaceae</taxon>
        <taxon>Blastomyces</taxon>
    </lineage>
</organism>
<evidence type="ECO:0000259" key="1">
    <source>
        <dbReference type="Pfam" id="PF24969"/>
    </source>
</evidence>
<proteinExistence type="predicted"/>
<dbReference type="Pfam" id="PF24969">
    <property type="entry name" value="LRR_15"/>
    <property type="match status" value="1"/>
</dbReference>
<evidence type="ECO:0000313" key="2">
    <source>
        <dbReference type="EMBL" id="EEQ91422.1"/>
    </source>
</evidence>
<dbReference type="GeneID" id="69028407"/>
<evidence type="ECO:0000313" key="3">
    <source>
        <dbReference type="Proteomes" id="UP000002039"/>
    </source>
</evidence>
<sequence>MSPLSLSNLPIEILLHIALGIKRPIHRLHLALCSRAFSELFLRFVFLDIKLEDVGAKTVIALVQTLLRNPHIASCTQTLEINDWSTELSYRRNSYDPPETLPSPNSELLFDQDLIRNAAQGLYTASDEHALPKFLAHLSAGNEDAWVGLLLFSVPNLKELRLSVPYECSFPRRLVERAAARLPPFDSRPAFTRLSHVFAKWYDSENSLESEALEPFFFFPSVRRVAGEQITDYIPMKPDDDDDDEYEDEEPISVYDDRATILAYSENKPTTSTVSEIDISRSNTNNGFVRQIKLCKNLTSFRFEHADSFEYDSSFLPGDFARSLAHVKHSLENLWLSYDDYYFNGQSYQGDDETFGSLAGFSVLKSLYILATSLIGTDALGSTGDDYDDALLNPTDHKRLSTILPASLESLTLANVSKRHYAGVIRHLKNLVEPSNFSQYTPRLSELKIEGEFSRNDERNQPGIMMTLNGPEPGIPQEFLDQAEELEDLCETIGVDFEVLDSRILLFRELKHKRNEWRKRQVGLD</sequence>
<dbReference type="InterPro" id="IPR056867">
    <property type="entry name" value="LRR_15"/>
</dbReference>
<dbReference type="RefSeq" id="XP_045277962.1">
    <property type="nucleotide sequence ID" value="XM_045422285.1"/>
</dbReference>
<dbReference type="Proteomes" id="UP000002039">
    <property type="component" value="Unassembled WGS sequence"/>
</dbReference>
<reference evidence="3" key="1">
    <citation type="journal article" date="2015" name="PLoS Genet.">
        <title>The dynamic genome and transcriptome of the human fungal pathogen Blastomyces and close relative Emmonsia.</title>
        <authorList>
            <person name="Munoz J.F."/>
            <person name="Gauthier G.M."/>
            <person name="Desjardins C.A."/>
            <person name="Gallo J.E."/>
            <person name="Holder J."/>
            <person name="Sullivan T.D."/>
            <person name="Marty A.J."/>
            <person name="Carmen J.C."/>
            <person name="Chen Z."/>
            <person name="Ding L."/>
            <person name="Gujja S."/>
            <person name="Magrini V."/>
            <person name="Misas E."/>
            <person name="Mitreva M."/>
            <person name="Priest M."/>
            <person name="Saif S."/>
            <person name="Whiston E.A."/>
            <person name="Young S."/>
            <person name="Zeng Q."/>
            <person name="Goldman W.E."/>
            <person name="Mardis E.R."/>
            <person name="Taylor J.W."/>
            <person name="McEwen J.G."/>
            <person name="Clay O.K."/>
            <person name="Klein B.S."/>
            <person name="Cuomo C.A."/>
        </authorList>
    </citation>
    <scope>NUCLEOTIDE SEQUENCE [LARGE SCALE GENOMIC DNA]</scope>
    <source>
        <strain evidence="3">ER-3 / ATCC MYA-2586</strain>
    </source>
</reference>
<gene>
    <name evidence="2" type="ORF">BDCG_06542</name>
</gene>
<dbReference type="EMBL" id="EQ999979">
    <property type="protein sequence ID" value="EEQ91422.1"/>
    <property type="molecule type" value="Genomic_DNA"/>
</dbReference>
<name>A0ABP2F3F4_AJEDR</name>
<feature type="domain" description="Leucine-rich repeat" evidence="1">
    <location>
        <begin position="271"/>
        <end position="449"/>
    </location>
</feature>
<keyword evidence="3" id="KW-1185">Reference proteome</keyword>